<dbReference type="AlphaFoldDB" id="A0A0A9H1Z7"/>
<organism evidence="1">
    <name type="scientific">Arundo donax</name>
    <name type="common">Giant reed</name>
    <name type="synonym">Donax arundinaceus</name>
    <dbReference type="NCBI Taxonomy" id="35708"/>
    <lineage>
        <taxon>Eukaryota</taxon>
        <taxon>Viridiplantae</taxon>
        <taxon>Streptophyta</taxon>
        <taxon>Embryophyta</taxon>
        <taxon>Tracheophyta</taxon>
        <taxon>Spermatophyta</taxon>
        <taxon>Magnoliopsida</taxon>
        <taxon>Liliopsida</taxon>
        <taxon>Poales</taxon>
        <taxon>Poaceae</taxon>
        <taxon>PACMAD clade</taxon>
        <taxon>Arundinoideae</taxon>
        <taxon>Arundineae</taxon>
        <taxon>Arundo</taxon>
    </lineage>
</organism>
<sequence>MEVKLIQLGYFLQKMLLKYLQHPVFLHVDEKHLHPSGCIDQLLWKIFCTVVYLHMGQKHHHMWLRLHQLISLLLFLLRLRKRCKFQYSMLKL</sequence>
<protein>
    <submittedName>
        <fullName evidence="1">Uncharacterized protein</fullName>
    </submittedName>
</protein>
<dbReference type="EMBL" id="GBRH01166656">
    <property type="protein sequence ID" value="JAE31240.1"/>
    <property type="molecule type" value="Transcribed_RNA"/>
</dbReference>
<proteinExistence type="predicted"/>
<evidence type="ECO:0000313" key="1">
    <source>
        <dbReference type="EMBL" id="JAE31240.1"/>
    </source>
</evidence>
<reference evidence="1" key="2">
    <citation type="journal article" date="2015" name="Data Brief">
        <title>Shoot transcriptome of the giant reed, Arundo donax.</title>
        <authorList>
            <person name="Barrero R.A."/>
            <person name="Guerrero F.D."/>
            <person name="Moolhuijzen P."/>
            <person name="Goolsby J.A."/>
            <person name="Tidwell J."/>
            <person name="Bellgard S.E."/>
            <person name="Bellgard M.I."/>
        </authorList>
    </citation>
    <scope>NUCLEOTIDE SEQUENCE</scope>
    <source>
        <tissue evidence="1">Shoot tissue taken approximately 20 cm above the soil surface</tissue>
    </source>
</reference>
<name>A0A0A9H1Z7_ARUDO</name>
<accession>A0A0A9H1Z7</accession>
<reference evidence="1" key="1">
    <citation type="submission" date="2014-09" db="EMBL/GenBank/DDBJ databases">
        <authorList>
            <person name="Magalhaes I.L.F."/>
            <person name="Oliveira U."/>
            <person name="Santos F.R."/>
            <person name="Vidigal T.H.D.A."/>
            <person name="Brescovit A.D."/>
            <person name="Santos A.J."/>
        </authorList>
    </citation>
    <scope>NUCLEOTIDE SEQUENCE</scope>
    <source>
        <tissue evidence="1">Shoot tissue taken approximately 20 cm above the soil surface</tissue>
    </source>
</reference>